<gene>
    <name evidence="2" type="ORF">PHSY_007024</name>
</gene>
<dbReference type="AlphaFoldDB" id="R9PDG9"/>
<proteinExistence type="predicted"/>
<sequence>MPELVLLDMVKCSLVPEISEHILSVAPDRWQRTKDEFDLFLFALLLGNIDAISVHGVRFRMRKRSSGTVFDEMNQVGWCGSECTEPPRQVELEFSVEPCGNDKLSREPGFRCADRFLTSSCEPSARHVHRSETQNRKSDSEVCSRCFMKHDYHHPVARWRKRHGSHSDQDRLTFALGVERRQSHRRRLEKECRDSRSSPNHGQRRSFRGRLLTMVLKSRKKINLPPIASNVKRILTRHSLLTVLQCLSTEAHEEPQSGTAQQGQIW</sequence>
<dbReference type="RefSeq" id="XP_012193010.1">
    <property type="nucleotide sequence ID" value="XM_012337620.1"/>
</dbReference>
<evidence type="ECO:0000256" key="1">
    <source>
        <dbReference type="SAM" id="MobiDB-lite"/>
    </source>
</evidence>
<name>R9PDG9_PSEHS</name>
<protein>
    <submittedName>
        <fullName evidence="2">Uncharacterized protein</fullName>
    </submittedName>
</protein>
<organism evidence="2 3">
    <name type="scientific">Pseudozyma hubeiensis (strain SY62)</name>
    <name type="common">Yeast</name>
    <dbReference type="NCBI Taxonomy" id="1305764"/>
    <lineage>
        <taxon>Eukaryota</taxon>
        <taxon>Fungi</taxon>
        <taxon>Dikarya</taxon>
        <taxon>Basidiomycota</taxon>
        <taxon>Ustilaginomycotina</taxon>
        <taxon>Ustilaginomycetes</taxon>
        <taxon>Ustilaginales</taxon>
        <taxon>Ustilaginaceae</taxon>
        <taxon>Pseudozyma</taxon>
    </lineage>
</organism>
<dbReference type="Proteomes" id="UP000014071">
    <property type="component" value="Unassembled WGS sequence"/>
</dbReference>
<feature type="region of interest" description="Disordered" evidence="1">
    <location>
        <begin position="185"/>
        <end position="209"/>
    </location>
</feature>
<dbReference type="EMBL" id="DF238831">
    <property type="protein sequence ID" value="GAC99423.1"/>
    <property type="molecule type" value="Genomic_DNA"/>
</dbReference>
<dbReference type="HOGENOM" id="CLU_1046347_0_0_1"/>
<keyword evidence="3" id="KW-1185">Reference proteome</keyword>
<reference evidence="3" key="1">
    <citation type="journal article" date="2013" name="Genome Announc.">
        <title>Draft genome sequence of the basidiomycetous yeast-like fungus Pseudozyma hubeiensis SY62, which produces an abundant amount of the biosurfactant mannosylerythritol lipids.</title>
        <authorList>
            <person name="Konishi M."/>
            <person name="Hatada Y."/>
            <person name="Horiuchi J."/>
        </authorList>
    </citation>
    <scope>NUCLEOTIDE SEQUENCE [LARGE SCALE GENOMIC DNA]</scope>
    <source>
        <strain evidence="3">SY62</strain>
    </source>
</reference>
<evidence type="ECO:0000313" key="2">
    <source>
        <dbReference type="EMBL" id="GAC99423.1"/>
    </source>
</evidence>
<evidence type="ECO:0000313" key="3">
    <source>
        <dbReference type="Proteomes" id="UP000014071"/>
    </source>
</evidence>
<dbReference type="GeneID" id="24112289"/>
<accession>R9PDG9</accession>